<name>A0ABY6HEA6_9FIRM</name>
<dbReference type="NCBIfam" id="TIGR01554">
    <property type="entry name" value="major_cap_HK97"/>
    <property type="match status" value="1"/>
</dbReference>
<dbReference type="EMBL" id="CP087994">
    <property type="protein sequence ID" value="UYO62800.1"/>
    <property type="molecule type" value="Genomic_DNA"/>
</dbReference>
<evidence type="ECO:0000313" key="3">
    <source>
        <dbReference type="EMBL" id="UYO62800.1"/>
    </source>
</evidence>
<keyword evidence="4" id="KW-1185">Reference proteome</keyword>
<feature type="domain" description="Phage capsid-like C-terminal" evidence="2">
    <location>
        <begin position="137"/>
        <end position="414"/>
    </location>
</feature>
<gene>
    <name evidence="3" type="ORF">LNN31_18855</name>
</gene>
<dbReference type="InterPro" id="IPR024455">
    <property type="entry name" value="Phage_capsid"/>
</dbReference>
<protein>
    <submittedName>
        <fullName evidence="3">Phage major capsid protein</fullName>
    </submittedName>
</protein>
<dbReference type="Gene3D" id="3.30.2400.10">
    <property type="entry name" value="Major capsid protein gp5"/>
    <property type="match status" value="1"/>
</dbReference>
<evidence type="ECO:0000256" key="1">
    <source>
        <dbReference type="ARBA" id="ARBA00004328"/>
    </source>
</evidence>
<evidence type="ECO:0000313" key="4">
    <source>
        <dbReference type="Proteomes" id="UP001163550"/>
    </source>
</evidence>
<dbReference type="InterPro" id="IPR054612">
    <property type="entry name" value="Phage_capsid-like_C"/>
</dbReference>
<dbReference type="Pfam" id="PF05065">
    <property type="entry name" value="Phage_capsid"/>
    <property type="match status" value="1"/>
</dbReference>
<organism evidence="3 4">
    <name type="scientific">Acetobacterium wieringae</name>
    <dbReference type="NCBI Taxonomy" id="52694"/>
    <lineage>
        <taxon>Bacteria</taxon>
        <taxon>Bacillati</taxon>
        <taxon>Bacillota</taxon>
        <taxon>Clostridia</taxon>
        <taxon>Eubacteriales</taxon>
        <taxon>Eubacteriaceae</taxon>
        <taxon>Acetobacterium</taxon>
    </lineage>
</organism>
<reference evidence="3" key="1">
    <citation type="submission" date="2021-11" db="EMBL/GenBank/DDBJ databases">
        <title>Isoprene-degrading acetogen.</title>
        <authorList>
            <person name="Yang Y."/>
            <person name="Jin H."/>
            <person name="Yan J."/>
        </authorList>
    </citation>
    <scope>NUCLEOTIDE SEQUENCE</scope>
    <source>
        <strain evidence="3">Berkeley</strain>
    </source>
</reference>
<dbReference type="SUPFAM" id="SSF56563">
    <property type="entry name" value="Major capsid protein gp5"/>
    <property type="match status" value="1"/>
</dbReference>
<dbReference type="Gene3D" id="3.30.2320.10">
    <property type="entry name" value="hypothetical protein PF0899 domain"/>
    <property type="match status" value="1"/>
</dbReference>
<dbReference type="RefSeq" id="WP_263992827.1">
    <property type="nucleotide sequence ID" value="NZ_CP087994.1"/>
</dbReference>
<dbReference type="Proteomes" id="UP001163550">
    <property type="component" value="Chromosome"/>
</dbReference>
<sequence length="420" mass="44597">MTKEQYLKMRNELLADVDGLINSGDVENANAKMAEVTALDNQFEAERTAQANAAALRGAPVVNLSAVTVPLMDGPEMSFGPAFASFGEANMDEKQIYTNAWAKAMQGVALDEKEQNIFDSVNVEFSNAYTHDTGNTSVLIPETVVAGIWSRAAEMYPLLADVKKFNVKGTLTMKKHSSIDAGDAAFYADGTATADEQNTFAEITLSGCELSKAITISWKLRSMAIAEFIPFITNELGERVGAALGSSVSTGKGSTATPKEPQGIETALLAEGSTPQVVEYDPEATTADPLSYADLTLAISKIHSSYLSGCNIYANNATIWTQLANMVDGQGRPLFIPDVTAGGVGRMFGMVVKPDAGVTNGSIIIGNPGSGYIMNTNEPMSVATEEHVKARTVDYAAYTIVDGAVLDTKAFALIRNKPNA</sequence>
<comment type="subcellular location">
    <subcellularLocation>
        <location evidence="1">Virion</location>
    </subcellularLocation>
</comment>
<accession>A0ABY6HEA6</accession>
<proteinExistence type="predicted"/>
<evidence type="ECO:0000259" key="2">
    <source>
        <dbReference type="Pfam" id="PF05065"/>
    </source>
</evidence>